<dbReference type="EMBL" id="HBUF01339610">
    <property type="protein sequence ID" value="CAG6700867.1"/>
    <property type="molecule type" value="Transcribed_RNA"/>
</dbReference>
<dbReference type="EMBL" id="HBUF01339607">
    <property type="protein sequence ID" value="CAG6700861.1"/>
    <property type="molecule type" value="Transcribed_RNA"/>
</dbReference>
<name>A0A8D8XNA4_9HEMI</name>
<dbReference type="AlphaFoldDB" id="A0A8D8XNA4"/>
<evidence type="ECO:0000313" key="2">
    <source>
        <dbReference type="EMBL" id="CAG6700865.1"/>
    </source>
</evidence>
<organism evidence="2">
    <name type="scientific">Cacopsylla melanoneura</name>
    <dbReference type="NCBI Taxonomy" id="428564"/>
    <lineage>
        <taxon>Eukaryota</taxon>
        <taxon>Metazoa</taxon>
        <taxon>Ecdysozoa</taxon>
        <taxon>Arthropoda</taxon>
        <taxon>Hexapoda</taxon>
        <taxon>Insecta</taxon>
        <taxon>Pterygota</taxon>
        <taxon>Neoptera</taxon>
        <taxon>Paraneoptera</taxon>
        <taxon>Hemiptera</taxon>
        <taxon>Sternorrhyncha</taxon>
        <taxon>Psylloidea</taxon>
        <taxon>Psyllidae</taxon>
        <taxon>Psyllinae</taxon>
        <taxon>Cacopsylla</taxon>
    </lineage>
</organism>
<evidence type="ECO:0000256" key="1">
    <source>
        <dbReference type="SAM" id="Coils"/>
    </source>
</evidence>
<feature type="coiled-coil region" evidence="1">
    <location>
        <begin position="193"/>
        <end position="220"/>
    </location>
</feature>
<protein>
    <submittedName>
        <fullName evidence="2">Uncharacterized protein</fullName>
    </submittedName>
</protein>
<reference evidence="2" key="1">
    <citation type="submission" date="2021-05" db="EMBL/GenBank/DDBJ databases">
        <authorList>
            <person name="Alioto T."/>
            <person name="Alioto T."/>
            <person name="Gomez Garrido J."/>
        </authorList>
    </citation>
    <scope>NUCLEOTIDE SEQUENCE</scope>
</reference>
<dbReference type="EMBL" id="HBUF01339609">
    <property type="protein sequence ID" value="CAG6700865.1"/>
    <property type="molecule type" value="Transcribed_RNA"/>
</dbReference>
<sequence>MTSVEEILGLDRPLFSDNDVELMEPPPLPIHEMDRARDELKAARTECQFQKVTVSKLENELKDMKKLLEECQQVKFNAMEKKEYSQTYLSHLNKSILTKKGELLQLKNQNHSSAKDEDNVAQRKMSKIVLEQLFDVKFCTKYSNKEAVRLKLNKKCEGKGPDVDKENYFQIPNNSEKAWALLESWNQSNIYEKKSVQDNKKSVQENKKSVQENKKSVQNIILSLQLLYSSINHGQFRQITDYLYLPFTTRV</sequence>
<dbReference type="EMBL" id="HBUF01339608">
    <property type="protein sequence ID" value="CAG6700863.1"/>
    <property type="molecule type" value="Transcribed_RNA"/>
</dbReference>
<keyword evidence="1" id="KW-0175">Coiled coil</keyword>
<dbReference type="EMBL" id="HBUF01339611">
    <property type="protein sequence ID" value="CAG6700869.1"/>
    <property type="molecule type" value="Transcribed_RNA"/>
</dbReference>
<accession>A0A8D8XNA4</accession>
<proteinExistence type="predicted"/>
<feature type="coiled-coil region" evidence="1">
    <location>
        <begin position="33"/>
        <end position="77"/>
    </location>
</feature>